<dbReference type="SUPFAM" id="SSF103473">
    <property type="entry name" value="MFS general substrate transporter"/>
    <property type="match status" value="1"/>
</dbReference>
<reference evidence="3" key="1">
    <citation type="submission" date="2020-05" db="EMBL/GenBank/DDBJ databases">
        <authorList>
            <person name="Chiriac C."/>
            <person name="Salcher M."/>
            <person name="Ghai R."/>
            <person name="Kavagutti S V."/>
        </authorList>
    </citation>
    <scope>NUCLEOTIDE SEQUENCE</scope>
</reference>
<dbReference type="InterPro" id="IPR036259">
    <property type="entry name" value="MFS_trans_sf"/>
</dbReference>
<proteinExistence type="predicted"/>
<feature type="region of interest" description="Disordered" evidence="1">
    <location>
        <begin position="1"/>
        <end position="42"/>
    </location>
</feature>
<feature type="transmembrane region" description="Helical" evidence="2">
    <location>
        <begin position="177"/>
        <end position="194"/>
    </location>
</feature>
<organism evidence="3">
    <name type="scientific">freshwater metagenome</name>
    <dbReference type="NCBI Taxonomy" id="449393"/>
    <lineage>
        <taxon>unclassified sequences</taxon>
        <taxon>metagenomes</taxon>
        <taxon>ecological metagenomes</taxon>
    </lineage>
</organism>
<sequence>MPDGTSDGLDDLIGSLGAGRRRASRLDEPSTDSTAETEAERSDALDDLIRAAGAQARSAPEVDTGEPKRRWARALSLSFAGIAVSGAITEAVGASQVVSHSGTAALAVVWPLAALGLLGIALLQAKYIDRVARLPMLVGLCLGYAAAYGVALVLLVSHAPTTVTFGLAWLLADQMNYLLPLMIWALAADVFTAGQGVTVFPSISRWLFVGQVSGLGIATIAPSILGSSDSSLGWLLVLPPVVCVGVAIFLPRRLRDATASAGHGRSETTRESLKETVSFIGALPAFRWMLIMSLAVVSAGAIVEFGFLDIARQHFTTAGSFQTLYAGTALIGIVLCWAVQTFATTKLLQRRGVEKVLQLLPLFALVGAALLAVAGAANQIVLAVAATLVWRLPRWSADASARQTALATIPDERRARSSLLIDLVPVALGFIVVAIPIGLSRLMGNTWIAPLVAVLLAVAAVAAGRRVGSTWDDTQLSYRLKRRKRLG</sequence>
<feature type="transmembrane region" description="Helical" evidence="2">
    <location>
        <begin position="104"/>
        <end position="125"/>
    </location>
</feature>
<keyword evidence="2" id="KW-0472">Membrane</keyword>
<protein>
    <submittedName>
        <fullName evidence="3">Unannotated protein</fullName>
    </submittedName>
</protein>
<accession>A0A6J7CFE9</accession>
<evidence type="ECO:0000256" key="1">
    <source>
        <dbReference type="SAM" id="MobiDB-lite"/>
    </source>
</evidence>
<feature type="transmembrane region" description="Helical" evidence="2">
    <location>
        <begin position="356"/>
        <end position="374"/>
    </location>
</feature>
<gene>
    <name evidence="3" type="ORF">UFOPK3376_00011</name>
</gene>
<evidence type="ECO:0000313" key="3">
    <source>
        <dbReference type="EMBL" id="CAB4856776.1"/>
    </source>
</evidence>
<feature type="transmembrane region" description="Helical" evidence="2">
    <location>
        <begin position="323"/>
        <end position="344"/>
    </location>
</feature>
<keyword evidence="2" id="KW-1133">Transmembrane helix</keyword>
<feature type="transmembrane region" description="Helical" evidence="2">
    <location>
        <begin position="279"/>
        <end position="303"/>
    </location>
</feature>
<name>A0A6J7CFE9_9ZZZZ</name>
<feature type="transmembrane region" description="Helical" evidence="2">
    <location>
        <begin position="77"/>
        <end position="98"/>
    </location>
</feature>
<feature type="transmembrane region" description="Helical" evidence="2">
    <location>
        <begin position="445"/>
        <end position="463"/>
    </location>
</feature>
<feature type="transmembrane region" description="Helical" evidence="2">
    <location>
        <begin position="418"/>
        <end position="439"/>
    </location>
</feature>
<keyword evidence="2" id="KW-0812">Transmembrane</keyword>
<dbReference type="AlphaFoldDB" id="A0A6J7CFE9"/>
<feature type="transmembrane region" description="Helical" evidence="2">
    <location>
        <begin position="137"/>
        <end position="157"/>
    </location>
</feature>
<feature type="transmembrane region" description="Helical" evidence="2">
    <location>
        <begin position="206"/>
        <end position="225"/>
    </location>
</feature>
<evidence type="ECO:0000256" key="2">
    <source>
        <dbReference type="SAM" id="Phobius"/>
    </source>
</evidence>
<dbReference type="EMBL" id="CAFBLP010000001">
    <property type="protein sequence ID" value="CAB4856776.1"/>
    <property type="molecule type" value="Genomic_DNA"/>
</dbReference>